<dbReference type="STRING" id="595536.GCA_000178815_00049"/>
<organism evidence="2 3">
    <name type="scientific">Methylosinus trichosporium (strain ATCC 35070 / NCIMB 11131 / UNIQEM 75 / OB3b)</name>
    <dbReference type="NCBI Taxonomy" id="595536"/>
    <lineage>
        <taxon>Bacteria</taxon>
        <taxon>Pseudomonadati</taxon>
        <taxon>Pseudomonadota</taxon>
        <taxon>Alphaproteobacteria</taxon>
        <taxon>Hyphomicrobiales</taxon>
        <taxon>Methylocystaceae</taxon>
        <taxon>Methylosinus</taxon>
    </lineage>
</organism>
<reference evidence="3" key="1">
    <citation type="submission" date="2017-10" db="EMBL/GenBank/DDBJ databases">
        <title>Completed PacBio SMRT sequence of Methylosinus trichosporium OB3b reveals presence of a third large plasmid.</title>
        <authorList>
            <person name="Charles T.C."/>
            <person name="Lynch M.D.J."/>
            <person name="Heil J.R."/>
            <person name="Cheng J."/>
        </authorList>
    </citation>
    <scope>NUCLEOTIDE SEQUENCE [LARGE SCALE GENOMIC DNA]</scope>
    <source>
        <strain evidence="3">OB3b</strain>
        <plasmid evidence="3">pob3b3</plasmid>
    </source>
</reference>
<proteinExistence type="predicted"/>
<dbReference type="InterPro" id="IPR021354">
    <property type="entry name" value="DUF2975"/>
</dbReference>
<feature type="transmembrane region" description="Helical" evidence="1">
    <location>
        <begin position="42"/>
        <end position="59"/>
    </location>
</feature>
<dbReference type="EMBL" id="CP023740">
    <property type="protein sequence ID" value="ATQ70935.1"/>
    <property type="molecule type" value="Genomic_DNA"/>
</dbReference>
<evidence type="ECO:0000313" key="3">
    <source>
        <dbReference type="Proteomes" id="UP000230709"/>
    </source>
</evidence>
<keyword evidence="1" id="KW-1133">Transmembrane helix</keyword>
<sequence>MAALLYDGPLLSFGPGGLWIGRAPEPAGGRVALSAFAPSQRLAGAVAICLLTTPIMFILHEARGLFRLYADGIVFAFENARRIKFMGVGLILYSAAPFVANRVIILAGVTSDPIWFHLDEVMSLIFGTLAFVIADVMEFGREIEQERDGFV</sequence>
<keyword evidence="2" id="KW-0614">Plasmid</keyword>
<keyword evidence="1" id="KW-0472">Membrane</keyword>
<feature type="transmembrane region" description="Helical" evidence="1">
    <location>
        <begin position="90"/>
        <end position="109"/>
    </location>
</feature>
<accession>A0A2D2D7M8</accession>
<evidence type="ECO:0000313" key="2">
    <source>
        <dbReference type="EMBL" id="ATQ70935.1"/>
    </source>
</evidence>
<gene>
    <name evidence="2" type="ORF">CQW49_23575</name>
</gene>
<dbReference type="KEGG" id="mtw:CQW49_23575"/>
<dbReference type="Proteomes" id="UP000230709">
    <property type="component" value="Plasmid pOB3b3"/>
</dbReference>
<dbReference type="AlphaFoldDB" id="A0A2D2D7M8"/>
<keyword evidence="3" id="KW-1185">Reference proteome</keyword>
<keyword evidence="1" id="KW-0812">Transmembrane</keyword>
<geneLocation type="plasmid" evidence="3">
    <name>pob3b3</name>
</geneLocation>
<protein>
    <submittedName>
        <fullName evidence="2">DUF2975 domain-containing protein</fullName>
    </submittedName>
</protein>
<evidence type="ECO:0000256" key="1">
    <source>
        <dbReference type="SAM" id="Phobius"/>
    </source>
</evidence>
<dbReference type="Pfam" id="PF11188">
    <property type="entry name" value="DUF2975"/>
    <property type="match status" value="1"/>
</dbReference>
<name>A0A2D2D7M8_METT3</name>
<feature type="transmembrane region" description="Helical" evidence="1">
    <location>
        <begin position="121"/>
        <end position="140"/>
    </location>
</feature>